<evidence type="ECO:0000256" key="1">
    <source>
        <dbReference type="SAM" id="MobiDB-lite"/>
    </source>
</evidence>
<name>A0A1V4J5H9_PATFA</name>
<dbReference type="OrthoDB" id="9401179at2759"/>
<organism evidence="2 3">
    <name type="scientific">Patagioenas fasciata monilis</name>
    <dbReference type="NCBI Taxonomy" id="372326"/>
    <lineage>
        <taxon>Eukaryota</taxon>
        <taxon>Metazoa</taxon>
        <taxon>Chordata</taxon>
        <taxon>Craniata</taxon>
        <taxon>Vertebrata</taxon>
        <taxon>Euteleostomi</taxon>
        <taxon>Archelosauria</taxon>
        <taxon>Archosauria</taxon>
        <taxon>Dinosauria</taxon>
        <taxon>Saurischia</taxon>
        <taxon>Theropoda</taxon>
        <taxon>Coelurosauria</taxon>
        <taxon>Aves</taxon>
        <taxon>Neognathae</taxon>
        <taxon>Neoaves</taxon>
        <taxon>Columbimorphae</taxon>
        <taxon>Columbiformes</taxon>
        <taxon>Columbidae</taxon>
        <taxon>Patagioenas</taxon>
    </lineage>
</organism>
<dbReference type="Proteomes" id="UP000190648">
    <property type="component" value="Unassembled WGS sequence"/>
</dbReference>
<proteinExistence type="predicted"/>
<dbReference type="InterPro" id="IPR038124">
    <property type="entry name" value="B_retro_matrix_sf"/>
</dbReference>
<reference evidence="2 3" key="1">
    <citation type="submission" date="2016-02" db="EMBL/GenBank/DDBJ databases">
        <title>Band-tailed pigeon sequencing and assembly.</title>
        <authorList>
            <person name="Soares A.E."/>
            <person name="Novak B.J."/>
            <person name="Rice E.S."/>
            <person name="O'Connell B."/>
            <person name="Chang D."/>
            <person name="Weber S."/>
            <person name="Shapiro B."/>
        </authorList>
    </citation>
    <scope>NUCLEOTIDE SEQUENCE [LARGE SCALE GENOMIC DNA]</scope>
    <source>
        <strain evidence="2">BTP2013</strain>
        <tissue evidence="2">Blood</tissue>
    </source>
</reference>
<dbReference type="EMBL" id="LSYS01009276">
    <property type="protein sequence ID" value="OPJ67235.1"/>
    <property type="molecule type" value="Genomic_DNA"/>
</dbReference>
<dbReference type="AlphaFoldDB" id="A0A1V4J5H9"/>
<sequence>MGNQASSPERDVYELLKALLPKHGKNVSGHDLKAMLKWVQAKIPAVTASTIFTWELWDDVGVKLWDAATTGNVEAQRILPWWRSIFETLKAQENGPKDKKEGEGGSSVGPTAPPLEVFAAGYPPEEDPFDPGPVDPEKEPDLYPPDLHNVWANIRQQALKEGDLDIAKTIVDPVIYQGQRGQQPQWEAISVPVVKELYCC</sequence>
<keyword evidence="3" id="KW-1185">Reference proteome</keyword>
<gene>
    <name evidence="2" type="ORF">AV530_013943</name>
</gene>
<evidence type="ECO:0000313" key="2">
    <source>
        <dbReference type="EMBL" id="OPJ67235.1"/>
    </source>
</evidence>
<dbReference type="Gene3D" id="1.10.150.490">
    <property type="entry name" value="Retroviral GAG p10 protein"/>
    <property type="match status" value="1"/>
</dbReference>
<dbReference type="SUPFAM" id="SSF47836">
    <property type="entry name" value="Retroviral matrix proteins"/>
    <property type="match status" value="1"/>
</dbReference>
<feature type="region of interest" description="Disordered" evidence="1">
    <location>
        <begin position="92"/>
        <end position="138"/>
    </location>
</feature>
<accession>A0A1V4J5H9</accession>
<protein>
    <submittedName>
        <fullName evidence="2">Uncharacterized protein</fullName>
    </submittedName>
</protein>
<evidence type="ECO:0000313" key="3">
    <source>
        <dbReference type="Proteomes" id="UP000190648"/>
    </source>
</evidence>
<comment type="caution">
    <text evidence="2">The sequence shown here is derived from an EMBL/GenBank/DDBJ whole genome shotgun (WGS) entry which is preliminary data.</text>
</comment>
<dbReference type="STRING" id="372326.A0A1V4J5H9"/>
<dbReference type="InterPro" id="IPR010999">
    <property type="entry name" value="Retrovr_matrix"/>
</dbReference>